<dbReference type="AlphaFoldDB" id="A0A172ZMP5"/>
<dbReference type="EMBL" id="CP013023">
    <property type="protein sequence ID" value="ANF98924.1"/>
    <property type="molecule type" value="Genomic_DNA"/>
</dbReference>
<dbReference type="RefSeq" id="WP_060536862.1">
    <property type="nucleotide sequence ID" value="NZ_CP013023.1"/>
</dbReference>
<accession>A0A172ZMP5</accession>
<dbReference type="NCBIfam" id="NF038073">
    <property type="entry name" value="rSAM_STM4011"/>
    <property type="match status" value="1"/>
</dbReference>
<evidence type="ECO:0000313" key="3">
    <source>
        <dbReference type="Proteomes" id="UP000078148"/>
    </source>
</evidence>
<feature type="domain" description="4Fe4S-binding SPASM" evidence="1">
    <location>
        <begin position="208"/>
        <end position="244"/>
    </location>
</feature>
<dbReference type="Pfam" id="PF13186">
    <property type="entry name" value="SPASM"/>
    <property type="match status" value="1"/>
</dbReference>
<reference evidence="2 3" key="2">
    <citation type="journal article" date="2016" name="Int. J. Syst. Evol. Microbiol.">
        <title>Paenibacillus bovis sp. nov., isolated from raw yak (Bos grunniens) milk.</title>
        <authorList>
            <person name="Gao C."/>
            <person name="Han J."/>
            <person name="Liu Z."/>
            <person name="Xu X."/>
            <person name="Hang F."/>
            <person name="Wu Z."/>
        </authorList>
    </citation>
    <scope>NUCLEOTIDE SEQUENCE [LARGE SCALE GENOMIC DNA]</scope>
    <source>
        <strain evidence="2 3">BD3526</strain>
    </source>
</reference>
<evidence type="ECO:0000313" key="2">
    <source>
        <dbReference type="EMBL" id="ANF98924.1"/>
    </source>
</evidence>
<dbReference type="InterPro" id="IPR013785">
    <property type="entry name" value="Aldolase_TIM"/>
</dbReference>
<sequence>MSFSLYYRGSLSSCNYACPYCPFSKTVDSRETLQRDREQLERFVQWVHEQEREQHRLSIFFNPYGEGLVHGWYRRAMVELSHLPHVDKVAIQTNLSVKLDWTAELNRDKAAFWATYHPGQTSEDFFVRQGMQLHEQGLAFSAGVVGLREAFPAIRSLRARLPEDVYVWINAFKDRPAYYRPEEVAELQQIDPYFEYNLRDYDSLGQSCLAGQNVFYIQGNGMVKRCYQDKRVIGNIYRRSLRDIAVVRPCAMKQCGCYIGYIHMPDQPFAKLYGKRILERIPAGYV</sequence>
<keyword evidence="3" id="KW-1185">Reference proteome</keyword>
<gene>
    <name evidence="2" type="ORF">AR543_20155</name>
</gene>
<dbReference type="InterPro" id="IPR058240">
    <property type="entry name" value="rSAM_sf"/>
</dbReference>
<dbReference type="SUPFAM" id="SSF102114">
    <property type="entry name" value="Radical SAM enzymes"/>
    <property type="match status" value="1"/>
</dbReference>
<proteinExistence type="predicted"/>
<dbReference type="KEGG" id="pbv:AR543_20155"/>
<dbReference type="OrthoDB" id="9780503at2"/>
<name>A0A172ZMP5_9BACL</name>
<dbReference type="CDD" id="cd01335">
    <property type="entry name" value="Radical_SAM"/>
    <property type="match status" value="1"/>
</dbReference>
<dbReference type="Proteomes" id="UP000078148">
    <property type="component" value="Chromosome"/>
</dbReference>
<dbReference type="Gene3D" id="3.20.20.70">
    <property type="entry name" value="Aldolase class I"/>
    <property type="match status" value="1"/>
</dbReference>
<dbReference type="InterPro" id="IPR023885">
    <property type="entry name" value="4Fe4S-binding_SPASM_dom"/>
</dbReference>
<dbReference type="InterPro" id="IPR047771">
    <property type="entry name" value="Radical_SAM_STM4011-like"/>
</dbReference>
<reference evidence="3" key="1">
    <citation type="submission" date="2015-10" db="EMBL/GenBank/DDBJ databases">
        <title>Genome of Paenibacillus bovis sp. nov.</title>
        <authorList>
            <person name="Wu Z."/>
            <person name="Gao C."/>
            <person name="Liu Z."/>
            <person name="Zheng H."/>
        </authorList>
    </citation>
    <scope>NUCLEOTIDE SEQUENCE [LARGE SCALE GENOMIC DNA]</scope>
    <source>
        <strain evidence="3">BD3526</strain>
    </source>
</reference>
<protein>
    <submittedName>
        <fullName evidence="2">Radical SAM protein</fullName>
    </submittedName>
</protein>
<organism evidence="2 3">
    <name type="scientific">Paenibacillus bovis</name>
    <dbReference type="NCBI Taxonomy" id="1616788"/>
    <lineage>
        <taxon>Bacteria</taxon>
        <taxon>Bacillati</taxon>
        <taxon>Bacillota</taxon>
        <taxon>Bacilli</taxon>
        <taxon>Bacillales</taxon>
        <taxon>Paenibacillaceae</taxon>
        <taxon>Paenibacillus</taxon>
    </lineage>
</organism>
<evidence type="ECO:0000259" key="1">
    <source>
        <dbReference type="Pfam" id="PF13186"/>
    </source>
</evidence>
<dbReference type="STRING" id="1616788.AR543_20155"/>
<dbReference type="CDD" id="cd21109">
    <property type="entry name" value="SPASM"/>
    <property type="match status" value="1"/>
</dbReference>